<accession>A0A1H4G5F6</accession>
<dbReference type="STRING" id="571932.SAMN05421743_11431"/>
<sequence>MNLMDLELGEHAVIKDMSRMNKWLQQRLIQMGIRNNSKIYVKNRLPFGGPCMLDCEGQCLSIRNKDARCLEVERLSCK</sequence>
<dbReference type="InterPro" id="IPR008988">
    <property type="entry name" value="Transcriptional_repressor_C"/>
</dbReference>
<dbReference type="InterPro" id="IPR052713">
    <property type="entry name" value="FeoA"/>
</dbReference>
<evidence type="ECO:0000313" key="3">
    <source>
        <dbReference type="EMBL" id="SEB04853.1"/>
    </source>
</evidence>
<proteinExistence type="predicted"/>
<dbReference type="AlphaFoldDB" id="A0A1H4G5F6"/>
<dbReference type="Gene3D" id="2.30.30.90">
    <property type="match status" value="1"/>
</dbReference>
<dbReference type="RefSeq" id="WP_093045856.1">
    <property type="nucleotide sequence ID" value="NZ_FNQR01000014.1"/>
</dbReference>
<dbReference type="InterPro" id="IPR038157">
    <property type="entry name" value="FeoA_core_dom"/>
</dbReference>
<dbReference type="PANTHER" id="PTHR42954">
    <property type="entry name" value="FE(2+) TRANSPORT PROTEIN A"/>
    <property type="match status" value="1"/>
</dbReference>
<dbReference type="OrthoDB" id="9811076at2"/>
<organism evidence="3 4">
    <name type="scientific">Thalassobacillus cyri</name>
    <dbReference type="NCBI Taxonomy" id="571932"/>
    <lineage>
        <taxon>Bacteria</taxon>
        <taxon>Bacillati</taxon>
        <taxon>Bacillota</taxon>
        <taxon>Bacilli</taxon>
        <taxon>Bacillales</taxon>
        <taxon>Bacillaceae</taxon>
        <taxon>Thalassobacillus</taxon>
    </lineage>
</organism>
<reference evidence="4" key="1">
    <citation type="submission" date="2016-10" db="EMBL/GenBank/DDBJ databases">
        <authorList>
            <person name="Varghese N."/>
            <person name="Submissions S."/>
        </authorList>
    </citation>
    <scope>NUCLEOTIDE SEQUENCE [LARGE SCALE GENOMIC DNA]</scope>
    <source>
        <strain evidence="4">CCM7597</strain>
    </source>
</reference>
<dbReference type="Proteomes" id="UP000198584">
    <property type="component" value="Unassembled WGS sequence"/>
</dbReference>
<dbReference type="GO" id="GO:0046914">
    <property type="term" value="F:transition metal ion binding"/>
    <property type="evidence" value="ECO:0007669"/>
    <property type="project" value="InterPro"/>
</dbReference>
<keyword evidence="4" id="KW-1185">Reference proteome</keyword>
<gene>
    <name evidence="3" type="ORF">SAMN05421743_11431</name>
</gene>
<dbReference type="Pfam" id="PF04023">
    <property type="entry name" value="FeoA"/>
    <property type="match status" value="1"/>
</dbReference>
<evidence type="ECO:0000313" key="4">
    <source>
        <dbReference type="Proteomes" id="UP000198584"/>
    </source>
</evidence>
<evidence type="ECO:0000256" key="1">
    <source>
        <dbReference type="ARBA" id="ARBA00023004"/>
    </source>
</evidence>
<evidence type="ECO:0000259" key="2">
    <source>
        <dbReference type="SMART" id="SM00899"/>
    </source>
</evidence>
<dbReference type="SUPFAM" id="SSF50037">
    <property type="entry name" value="C-terminal domain of transcriptional repressors"/>
    <property type="match status" value="1"/>
</dbReference>
<dbReference type="EMBL" id="FNQR01000014">
    <property type="protein sequence ID" value="SEB04853.1"/>
    <property type="molecule type" value="Genomic_DNA"/>
</dbReference>
<keyword evidence="1" id="KW-0408">Iron</keyword>
<dbReference type="SMART" id="SM00899">
    <property type="entry name" value="FeoA"/>
    <property type="match status" value="1"/>
</dbReference>
<feature type="domain" description="Ferrous iron transporter FeoA-like" evidence="2">
    <location>
        <begin position="1"/>
        <end position="74"/>
    </location>
</feature>
<dbReference type="PANTHER" id="PTHR42954:SF1">
    <property type="entry name" value="FERROUS IRON TRANSPORTER FEOA DOMAIN-CONTAINING PROTEIN"/>
    <property type="match status" value="1"/>
</dbReference>
<protein>
    <submittedName>
        <fullName evidence="3">Ferrous iron transport protein A</fullName>
    </submittedName>
</protein>
<dbReference type="InterPro" id="IPR007167">
    <property type="entry name" value="Fe-transptr_FeoA-like"/>
</dbReference>
<name>A0A1H4G5F6_9BACI</name>